<dbReference type="PROSITE" id="PS50279">
    <property type="entry name" value="BPTI_KUNITZ_2"/>
    <property type="match status" value="1"/>
</dbReference>
<dbReference type="EMBL" id="SJOL01003187">
    <property type="protein sequence ID" value="TGZ72915.1"/>
    <property type="molecule type" value="Genomic_DNA"/>
</dbReference>
<dbReference type="Pfam" id="PF00014">
    <property type="entry name" value="Kunitz_BPTI"/>
    <property type="match status" value="1"/>
</dbReference>
<dbReference type="InterPro" id="IPR020901">
    <property type="entry name" value="Prtase_inh_Kunz-CS"/>
</dbReference>
<name>A0A4S2M922_OPIFE</name>
<proteinExistence type="predicted"/>
<evidence type="ECO:0000313" key="5">
    <source>
        <dbReference type="Proteomes" id="UP000308267"/>
    </source>
</evidence>
<feature type="signal peptide" evidence="2">
    <location>
        <begin position="1"/>
        <end position="17"/>
    </location>
</feature>
<dbReference type="CDD" id="cd00109">
    <property type="entry name" value="Kunitz-type"/>
    <property type="match status" value="1"/>
</dbReference>
<comment type="caution">
    <text evidence="4">The sequence shown here is derived from an EMBL/GenBank/DDBJ whole genome shotgun (WGS) entry which is preliminary data.</text>
</comment>
<reference evidence="4 5" key="1">
    <citation type="journal article" date="2019" name="BMC Genomics">
        <title>New insights from Opisthorchis felineus genome: update on genomics of the epidemiologically important liver flukes.</title>
        <authorList>
            <person name="Ershov N.I."/>
            <person name="Mordvinov V.A."/>
            <person name="Prokhortchouk E.B."/>
            <person name="Pakharukova M.Y."/>
            <person name="Gunbin K.V."/>
            <person name="Ustyantsev K."/>
            <person name="Genaev M.A."/>
            <person name="Blinov A.G."/>
            <person name="Mazur A."/>
            <person name="Boulygina E."/>
            <person name="Tsygankova S."/>
            <person name="Khrameeva E."/>
            <person name="Chekanov N."/>
            <person name="Fan G."/>
            <person name="Xiao A."/>
            <person name="Zhang H."/>
            <person name="Xu X."/>
            <person name="Yang H."/>
            <person name="Solovyev V."/>
            <person name="Lee S.M."/>
            <person name="Liu X."/>
            <person name="Afonnikov D.A."/>
            <person name="Skryabin K.G."/>
        </authorList>
    </citation>
    <scope>NUCLEOTIDE SEQUENCE [LARGE SCALE GENOMIC DNA]</scope>
    <source>
        <strain evidence="4">AK-0245</strain>
        <tissue evidence="4">Whole organism</tissue>
    </source>
</reference>
<organism evidence="4 5">
    <name type="scientific">Opisthorchis felineus</name>
    <dbReference type="NCBI Taxonomy" id="147828"/>
    <lineage>
        <taxon>Eukaryota</taxon>
        <taxon>Metazoa</taxon>
        <taxon>Spiralia</taxon>
        <taxon>Lophotrochozoa</taxon>
        <taxon>Platyhelminthes</taxon>
        <taxon>Trematoda</taxon>
        <taxon>Digenea</taxon>
        <taxon>Opisthorchiida</taxon>
        <taxon>Opisthorchiata</taxon>
        <taxon>Opisthorchiidae</taxon>
        <taxon>Opisthorchis</taxon>
    </lineage>
</organism>
<sequence>MNPTILTLLIFVAVVAGIEERCFLPKCVGPCKAHMPQVFFNRTSGACEDFIYGGCSGNANRFDTMGDCELACLE</sequence>
<accession>A0A4S2M922</accession>
<evidence type="ECO:0000259" key="3">
    <source>
        <dbReference type="PROSITE" id="PS50279"/>
    </source>
</evidence>
<keyword evidence="2" id="KW-0732">Signal</keyword>
<dbReference type="STRING" id="147828.A0A4S2M922"/>
<evidence type="ECO:0000256" key="2">
    <source>
        <dbReference type="SAM" id="SignalP"/>
    </source>
</evidence>
<dbReference type="PRINTS" id="PR00759">
    <property type="entry name" value="BASICPTASE"/>
</dbReference>
<dbReference type="InterPro" id="IPR050098">
    <property type="entry name" value="TFPI/VKTCI-like"/>
</dbReference>
<dbReference type="InterPro" id="IPR036880">
    <property type="entry name" value="Kunitz_BPTI_sf"/>
</dbReference>
<keyword evidence="1" id="KW-1015">Disulfide bond</keyword>
<dbReference type="GO" id="GO:0004867">
    <property type="term" value="F:serine-type endopeptidase inhibitor activity"/>
    <property type="evidence" value="ECO:0007669"/>
    <property type="project" value="InterPro"/>
</dbReference>
<dbReference type="PANTHER" id="PTHR10083">
    <property type="entry name" value="KUNITZ-TYPE PROTEASE INHIBITOR-RELATED"/>
    <property type="match status" value="1"/>
</dbReference>
<dbReference type="FunFam" id="4.10.410.10:FF:000020">
    <property type="entry name" value="Collagen, type VI, alpha 3"/>
    <property type="match status" value="1"/>
</dbReference>
<feature type="domain" description="BPTI/Kunitz inhibitor" evidence="3">
    <location>
        <begin position="22"/>
        <end position="72"/>
    </location>
</feature>
<dbReference type="OrthoDB" id="4473401at2759"/>
<evidence type="ECO:0000313" key="4">
    <source>
        <dbReference type="EMBL" id="TGZ72915.1"/>
    </source>
</evidence>
<protein>
    <recommendedName>
        <fullName evidence="3">BPTI/Kunitz inhibitor domain-containing protein</fullName>
    </recommendedName>
</protein>
<keyword evidence="5" id="KW-1185">Reference proteome</keyword>
<dbReference type="SMART" id="SM00131">
    <property type="entry name" value="KU"/>
    <property type="match status" value="1"/>
</dbReference>
<dbReference type="AlphaFoldDB" id="A0A4S2M922"/>
<dbReference type="Proteomes" id="UP000308267">
    <property type="component" value="Unassembled WGS sequence"/>
</dbReference>
<dbReference type="Gene3D" id="4.10.410.10">
    <property type="entry name" value="Pancreatic trypsin inhibitor Kunitz domain"/>
    <property type="match status" value="1"/>
</dbReference>
<dbReference type="InterPro" id="IPR002223">
    <property type="entry name" value="Kunitz_BPTI"/>
</dbReference>
<gene>
    <name evidence="4" type="ORF">CRM22_001805</name>
</gene>
<dbReference type="PANTHER" id="PTHR10083:SF374">
    <property type="entry name" value="BPTI_KUNITZ INHIBITOR DOMAIN-CONTAINING PROTEIN"/>
    <property type="match status" value="1"/>
</dbReference>
<feature type="chain" id="PRO_5020875971" description="BPTI/Kunitz inhibitor domain-containing protein" evidence="2">
    <location>
        <begin position="18"/>
        <end position="74"/>
    </location>
</feature>
<dbReference type="PROSITE" id="PS00280">
    <property type="entry name" value="BPTI_KUNITZ_1"/>
    <property type="match status" value="1"/>
</dbReference>
<evidence type="ECO:0000256" key="1">
    <source>
        <dbReference type="ARBA" id="ARBA00023157"/>
    </source>
</evidence>
<dbReference type="GO" id="GO:0005615">
    <property type="term" value="C:extracellular space"/>
    <property type="evidence" value="ECO:0007669"/>
    <property type="project" value="TreeGrafter"/>
</dbReference>
<dbReference type="SUPFAM" id="SSF57362">
    <property type="entry name" value="BPTI-like"/>
    <property type="match status" value="1"/>
</dbReference>